<gene>
    <name evidence="3" type="ORF">GCM10010124_30480</name>
</gene>
<dbReference type="RefSeq" id="WP_189114993.1">
    <property type="nucleotide sequence ID" value="NZ_BMQC01000010.1"/>
</dbReference>
<dbReference type="Gene3D" id="3.30.110.70">
    <property type="entry name" value="Hypothetical protein apc22750. Chain B"/>
    <property type="match status" value="1"/>
</dbReference>
<reference evidence="3" key="2">
    <citation type="submission" date="2020-09" db="EMBL/GenBank/DDBJ databases">
        <authorList>
            <person name="Sun Q."/>
            <person name="Ohkuma M."/>
        </authorList>
    </citation>
    <scope>NUCLEOTIDE SEQUENCE</scope>
    <source>
        <strain evidence="3">JCM 3091</strain>
    </source>
</reference>
<dbReference type="PANTHER" id="PTHR34068:SF2">
    <property type="entry name" value="UPF0145 PROTEIN SCO3412"/>
    <property type="match status" value="1"/>
</dbReference>
<evidence type="ECO:0000256" key="2">
    <source>
        <dbReference type="HAMAP-Rule" id="MF_00338"/>
    </source>
</evidence>
<accession>A0A8J3BSD6</accession>
<dbReference type="HAMAP" id="MF_00338">
    <property type="entry name" value="UPF0145"/>
    <property type="match status" value="1"/>
</dbReference>
<dbReference type="EMBL" id="BMQC01000010">
    <property type="protein sequence ID" value="GGK35693.1"/>
    <property type="molecule type" value="Genomic_DNA"/>
</dbReference>
<evidence type="ECO:0000313" key="3">
    <source>
        <dbReference type="EMBL" id="GGK35693.1"/>
    </source>
</evidence>
<dbReference type="Proteomes" id="UP000662200">
    <property type="component" value="Unassembled WGS sequence"/>
</dbReference>
<name>A0A8J3BSD6_9ACTN</name>
<evidence type="ECO:0000313" key="4">
    <source>
        <dbReference type="Proteomes" id="UP000662200"/>
    </source>
</evidence>
<dbReference type="InterPro" id="IPR002765">
    <property type="entry name" value="UPF0145_YbjQ-like"/>
</dbReference>
<dbReference type="InterPro" id="IPR035439">
    <property type="entry name" value="UPF0145_dom_sf"/>
</dbReference>
<dbReference type="PANTHER" id="PTHR34068">
    <property type="entry name" value="UPF0145 PROTEIN YBJQ"/>
    <property type="match status" value="1"/>
</dbReference>
<dbReference type="AlphaFoldDB" id="A0A8J3BSD6"/>
<protein>
    <recommendedName>
        <fullName evidence="2">UPF0145 protein GCM10010124_30480</fullName>
    </recommendedName>
</protein>
<comment type="caution">
    <text evidence="3">The sequence shown here is derived from an EMBL/GenBank/DDBJ whole genome shotgun (WGS) entry which is preliminary data.</text>
</comment>
<proteinExistence type="inferred from homology"/>
<evidence type="ECO:0000256" key="1">
    <source>
        <dbReference type="ARBA" id="ARBA00010751"/>
    </source>
</evidence>
<organism evidence="3 4">
    <name type="scientific">Pilimelia terevasa</name>
    <dbReference type="NCBI Taxonomy" id="53372"/>
    <lineage>
        <taxon>Bacteria</taxon>
        <taxon>Bacillati</taxon>
        <taxon>Actinomycetota</taxon>
        <taxon>Actinomycetes</taxon>
        <taxon>Micromonosporales</taxon>
        <taxon>Micromonosporaceae</taxon>
        <taxon>Pilimelia</taxon>
    </lineage>
</organism>
<comment type="similarity">
    <text evidence="1 2">Belongs to the UPF0145 family.</text>
</comment>
<keyword evidence="4" id="KW-1185">Reference proteome</keyword>
<reference evidence="3" key="1">
    <citation type="journal article" date="2014" name="Int. J. Syst. Evol. Microbiol.">
        <title>Complete genome sequence of Corynebacterium casei LMG S-19264T (=DSM 44701T), isolated from a smear-ripened cheese.</title>
        <authorList>
            <consortium name="US DOE Joint Genome Institute (JGI-PGF)"/>
            <person name="Walter F."/>
            <person name="Albersmeier A."/>
            <person name="Kalinowski J."/>
            <person name="Ruckert C."/>
        </authorList>
    </citation>
    <scope>NUCLEOTIDE SEQUENCE</scope>
    <source>
        <strain evidence="3">JCM 3091</strain>
    </source>
</reference>
<sequence>MLVVTTDNLPGYEIRDVLGEVIGITARSNNPFNEGIKSLHGGTNPRMFEMLTRWREEAVERMAQNALSRGANAIVAMRFDHRNLTSSWIEICAYGTAVVVSLRANGVRPGNHLAAAS</sequence>
<dbReference type="Pfam" id="PF01906">
    <property type="entry name" value="YbjQ_1"/>
    <property type="match status" value="1"/>
</dbReference>
<dbReference type="SUPFAM" id="SSF117782">
    <property type="entry name" value="YbjQ-like"/>
    <property type="match status" value="1"/>
</dbReference>